<sequence>MAGITRSDGIGRWHVLLAGSAGVVAASVFTLAVAPGIGLHVSAPLDSTPAGHGVAAGAMAFALVVGIPMALTAGGALNGDRRVATAAVASGLLLICWLLAEMTVLRTLDWAQPLYLVLGIVVAALGLHIKTEEIESRSGASARRIDPGERTYR</sequence>
<keyword evidence="1" id="KW-1133">Transmembrane helix</keyword>
<dbReference type="RefSeq" id="WP_310398477.1">
    <property type="nucleotide sequence ID" value="NZ_JAVDWW010000001.1"/>
</dbReference>
<comment type="caution">
    <text evidence="2">The sequence shown here is derived from an EMBL/GenBank/DDBJ whole genome shotgun (WGS) entry which is preliminary data.</text>
</comment>
<protein>
    <submittedName>
        <fullName evidence="2">Uncharacterized protein</fullName>
    </submittedName>
</protein>
<accession>A0ABU1X766</accession>
<name>A0ABU1X766_9NOCA</name>
<feature type="transmembrane region" description="Helical" evidence="1">
    <location>
        <begin position="112"/>
        <end position="129"/>
    </location>
</feature>
<gene>
    <name evidence="2" type="ORF">J2W56_000105</name>
</gene>
<evidence type="ECO:0000313" key="3">
    <source>
        <dbReference type="Proteomes" id="UP001251217"/>
    </source>
</evidence>
<feature type="transmembrane region" description="Helical" evidence="1">
    <location>
        <begin position="50"/>
        <end position="71"/>
    </location>
</feature>
<keyword evidence="3" id="KW-1185">Reference proteome</keyword>
<feature type="transmembrane region" description="Helical" evidence="1">
    <location>
        <begin position="15"/>
        <end position="38"/>
    </location>
</feature>
<keyword evidence="1" id="KW-0812">Transmembrane</keyword>
<dbReference type="EMBL" id="JAVDWW010000001">
    <property type="protein sequence ID" value="MDR7166387.1"/>
    <property type="molecule type" value="Genomic_DNA"/>
</dbReference>
<dbReference type="Proteomes" id="UP001251217">
    <property type="component" value="Unassembled WGS sequence"/>
</dbReference>
<proteinExistence type="predicted"/>
<evidence type="ECO:0000256" key="1">
    <source>
        <dbReference type="SAM" id="Phobius"/>
    </source>
</evidence>
<organism evidence="2 3">
    <name type="scientific">Nocardia kruczakiae</name>
    <dbReference type="NCBI Taxonomy" id="261477"/>
    <lineage>
        <taxon>Bacteria</taxon>
        <taxon>Bacillati</taxon>
        <taxon>Actinomycetota</taxon>
        <taxon>Actinomycetes</taxon>
        <taxon>Mycobacteriales</taxon>
        <taxon>Nocardiaceae</taxon>
        <taxon>Nocardia</taxon>
    </lineage>
</organism>
<feature type="transmembrane region" description="Helical" evidence="1">
    <location>
        <begin position="83"/>
        <end position="100"/>
    </location>
</feature>
<keyword evidence="1" id="KW-0472">Membrane</keyword>
<evidence type="ECO:0000313" key="2">
    <source>
        <dbReference type="EMBL" id="MDR7166387.1"/>
    </source>
</evidence>
<reference evidence="2 3" key="1">
    <citation type="submission" date="2023-07" db="EMBL/GenBank/DDBJ databases">
        <title>Sorghum-associated microbial communities from plants grown in Nebraska, USA.</title>
        <authorList>
            <person name="Schachtman D."/>
        </authorList>
    </citation>
    <scope>NUCLEOTIDE SEQUENCE [LARGE SCALE GENOMIC DNA]</scope>
    <source>
        <strain evidence="2 3">4272</strain>
    </source>
</reference>